<protein>
    <submittedName>
        <fullName evidence="2">Uncharacterized protein</fullName>
    </submittedName>
</protein>
<sequence length="605" mass="67653">MPKSQRYVQVTESKPKHVKTKEPLSWWWWWEIGSLTLSMACMALIIAILIKSDGLVRDEWPLSIEPNSLIAVFTTIGRSCMMVAVAACLSQLKWRYFDHAAGFPLSDMQTFEEASRGPWGAFMFLGKIRHGAIIAFLLSFATVLALGFDPSAQQVLGVSTRNDTRPSDEARIGQAKVYVSKALSNHSITTSTIWNNARLKVEGSIVDGALGAVPKPEIYCPGNAKKCTWGQVSTLGLCWESRKIEPSTNPVRCKLFNNYEDMDRPGYNVTKVSCDDLGFETETSVYLSMTYKSNINQTADIEGFYFILSEASHLSRTNKSGLVFSVARRAQYTLYWCEQTFGTVEAIPGALQEPNSGVLTTTPLTHLKTTFKNKTDISPEIRYNSDDALEIYQSQNWLSSDNAAIEYVIAENADQMIWTILSKLFSTRDFMCVSLSNWTVQDRINPAEDIPLFTSEGGLVLTPLLGQADNLDDIFYNVAATVSAQVRASGDLGDNENLTMMTGYVTVTEVYMHARWGWMTLPLGLTLLTAGLLIFTVVLTRDLPLYKSSPLPLMRYDVRGWDRNHQSRSRGSRREAEILEKSAEAVVVRLEKDELGNVKGFERVN</sequence>
<evidence type="ECO:0000256" key="1">
    <source>
        <dbReference type="SAM" id="Phobius"/>
    </source>
</evidence>
<feature type="transmembrane region" description="Helical" evidence="1">
    <location>
        <begin position="131"/>
        <end position="148"/>
    </location>
</feature>
<evidence type="ECO:0000313" key="2">
    <source>
        <dbReference type="EMBL" id="KAK4228355.1"/>
    </source>
</evidence>
<name>A0AAN7BRU7_9PEZI</name>
<reference evidence="2" key="2">
    <citation type="submission" date="2023-05" db="EMBL/GenBank/DDBJ databases">
        <authorList>
            <consortium name="Lawrence Berkeley National Laboratory"/>
            <person name="Steindorff A."/>
            <person name="Hensen N."/>
            <person name="Bonometti L."/>
            <person name="Westerberg I."/>
            <person name="Brannstrom I.O."/>
            <person name="Guillou S."/>
            <person name="Cros-Aarteil S."/>
            <person name="Calhoun S."/>
            <person name="Haridas S."/>
            <person name="Kuo A."/>
            <person name="Mondo S."/>
            <person name="Pangilinan J."/>
            <person name="Riley R."/>
            <person name="Labutti K."/>
            <person name="Andreopoulos B."/>
            <person name="Lipzen A."/>
            <person name="Chen C."/>
            <person name="Yanf M."/>
            <person name="Daum C."/>
            <person name="Ng V."/>
            <person name="Clum A."/>
            <person name="Ohm R."/>
            <person name="Martin F."/>
            <person name="Silar P."/>
            <person name="Natvig D."/>
            <person name="Lalanne C."/>
            <person name="Gautier V."/>
            <person name="Ament-Velasquez S.L."/>
            <person name="Kruys A."/>
            <person name="Hutchinson M.I."/>
            <person name="Powell A.J."/>
            <person name="Barry K."/>
            <person name="Miller A.N."/>
            <person name="Grigoriev I.V."/>
            <person name="Debuchy R."/>
            <person name="Gladieux P."/>
            <person name="Thoren M.H."/>
            <person name="Johannesson H."/>
        </authorList>
    </citation>
    <scope>NUCLEOTIDE SEQUENCE</scope>
    <source>
        <strain evidence="2">CBS 990.96</strain>
    </source>
</reference>
<keyword evidence="1" id="KW-0812">Transmembrane</keyword>
<reference evidence="2" key="1">
    <citation type="journal article" date="2023" name="Mol. Phylogenet. Evol.">
        <title>Genome-scale phylogeny and comparative genomics of the fungal order Sordariales.</title>
        <authorList>
            <person name="Hensen N."/>
            <person name="Bonometti L."/>
            <person name="Westerberg I."/>
            <person name="Brannstrom I.O."/>
            <person name="Guillou S."/>
            <person name="Cros-Aarteil S."/>
            <person name="Calhoun S."/>
            <person name="Haridas S."/>
            <person name="Kuo A."/>
            <person name="Mondo S."/>
            <person name="Pangilinan J."/>
            <person name="Riley R."/>
            <person name="LaButti K."/>
            <person name="Andreopoulos B."/>
            <person name="Lipzen A."/>
            <person name="Chen C."/>
            <person name="Yan M."/>
            <person name="Daum C."/>
            <person name="Ng V."/>
            <person name="Clum A."/>
            <person name="Steindorff A."/>
            <person name="Ohm R.A."/>
            <person name="Martin F."/>
            <person name="Silar P."/>
            <person name="Natvig D.O."/>
            <person name="Lalanne C."/>
            <person name="Gautier V."/>
            <person name="Ament-Velasquez S.L."/>
            <person name="Kruys A."/>
            <person name="Hutchinson M.I."/>
            <person name="Powell A.J."/>
            <person name="Barry K."/>
            <person name="Miller A.N."/>
            <person name="Grigoriev I.V."/>
            <person name="Debuchy R."/>
            <person name="Gladieux P."/>
            <person name="Hiltunen Thoren M."/>
            <person name="Johannesson H."/>
        </authorList>
    </citation>
    <scope>NUCLEOTIDE SEQUENCE</scope>
    <source>
        <strain evidence="2">CBS 990.96</strain>
    </source>
</reference>
<dbReference type="PANTHER" id="PTHR35394:SF5">
    <property type="entry name" value="DUF3176 DOMAIN-CONTAINING PROTEIN"/>
    <property type="match status" value="1"/>
</dbReference>
<keyword evidence="1" id="KW-0472">Membrane</keyword>
<gene>
    <name evidence="2" type="ORF">QBC38DRAFT_414702</name>
</gene>
<organism evidence="2 3">
    <name type="scientific">Podospora fimiseda</name>
    <dbReference type="NCBI Taxonomy" id="252190"/>
    <lineage>
        <taxon>Eukaryota</taxon>
        <taxon>Fungi</taxon>
        <taxon>Dikarya</taxon>
        <taxon>Ascomycota</taxon>
        <taxon>Pezizomycotina</taxon>
        <taxon>Sordariomycetes</taxon>
        <taxon>Sordariomycetidae</taxon>
        <taxon>Sordariales</taxon>
        <taxon>Podosporaceae</taxon>
        <taxon>Podospora</taxon>
    </lineage>
</organism>
<dbReference type="Pfam" id="PF11374">
    <property type="entry name" value="DUF3176"/>
    <property type="match status" value="1"/>
</dbReference>
<dbReference type="InterPro" id="IPR021514">
    <property type="entry name" value="DUF3176"/>
</dbReference>
<feature type="transmembrane region" description="Helical" evidence="1">
    <location>
        <begin position="70"/>
        <end position="89"/>
    </location>
</feature>
<dbReference type="AlphaFoldDB" id="A0AAN7BRU7"/>
<proteinExistence type="predicted"/>
<evidence type="ECO:0000313" key="3">
    <source>
        <dbReference type="Proteomes" id="UP001301958"/>
    </source>
</evidence>
<comment type="caution">
    <text evidence="2">The sequence shown here is derived from an EMBL/GenBank/DDBJ whole genome shotgun (WGS) entry which is preliminary data.</text>
</comment>
<keyword evidence="1" id="KW-1133">Transmembrane helix</keyword>
<dbReference type="PANTHER" id="PTHR35394">
    <property type="entry name" value="DUF3176 DOMAIN-CONTAINING PROTEIN"/>
    <property type="match status" value="1"/>
</dbReference>
<keyword evidence="3" id="KW-1185">Reference proteome</keyword>
<dbReference type="Proteomes" id="UP001301958">
    <property type="component" value="Unassembled WGS sequence"/>
</dbReference>
<dbReference type="EMBL" id="MU865319">
    <property type="protein sequence ID" value="KAK4228355.1"/>
    <property type="molecule type" value="Genomic_DNA"/>
</dbReference>
<feature type="transmembrane region" description="Helical" evidence="1">
    <location>
        <begin position="516"/>
        <end position="539"/>
    </location>
</feature>
<feature type="transmembrane region" description="Helical" evidence="1">
    <location>
        <begin position="26"/>
        <end position="50"/>
    </location>
</feature>
<accession>A0AAN7BRU7</accession>